<protein>
    <submittedName>
        <fullName evidence="1">Uncharacterized protein</fullName>
    </submittedName>
</protein>
<evidence type="ECO:0000313" key="2">
    <source>
        <dbReference type="Proteomes" id="UP000814140"/>
    </source>
</evidence>
<evidence type="ECO:0000313" key="1">
    <source>
        <dbReference type="EMBL" id="KAI0063365.1"/>
    </source>
</evidence>
<reference evidence="1" key="2">
    <citation type="journal article" date="2022" name="New Phytol.">
        <title>Evolutionary transition to the ectomycorrhizal habit in the genomes of a hyperdiverse lineage of mushroom-forming fungi.</title>
        <authorList>
            <person name="Looney B."/>
            <person name="Miyauchi S."/>
            <person name="Morin E."/>
            <person name="Drula E."/>
            <person name="Courty P.E."/>
            <person name="Kohler A."/>
            <person name="Kuo A."/>
            <person name="LaButti K."/>
            <person name="Pangilinan J."/>
            <person name="Lipzen A."/>
            <person name="Riley R."/>
            <person name="Andreopoulos W."/>
            <person name="He G."/>
            <person name="Johnson J."/>
            <person name="Nolan M."/>
            <person name="Tritt A."/>
            <person name="Barry K.W."/>
            <person name="Grigoriev I.V."/>
            <person name="Nagy L.G."/>
            <person name="Hibbett D."/>
            <person name="Henrissat B."/>
            <person name="Matheny P.B."/>
            <person name="Labbe J."/>
            <person name="Martin F.M."/>
        </authorList>
    </citation>
    <scope>NUCLEOTIDE SEQUENCE</scope>
    <source>
        <strain evidence="1">HHB10654</strain>
    </source>
</reference>
<accession>A0ACB8T3R4</accession>
<keyword evidence="2" id="KW-1185">Reference proteome</keyword>
<proteinExistence type="predicted"/>
<reference evidence="1" key="1">
    <citation type="submission" date="2021-03" db="EMBL/GenBank/DDBJ databases">
        <authorList>
            <consortium name="DOE Joint Genome Institute"/>
            <person name="Ahrendt S."/>
            <person name="Looney B.P."/>
            <person name="Miyauchi S."/>
            <person name="Morin E."/>
            <person name="Drula E."/>
            <person name="Courty P.E."/>
            <person name="Chicoki N."/>
            <person name="Fauchery L."/>
            <person name="Kohler A."/>
            <person name="Kuo A."/>
            <person name="Labutti K."/>
            <person name="Pangilinan J."/>
            <person name="Lipzen A."/>
            <person name="Riley R."/>
            <person name="Andreopoulos W."/>
            <person name="He G."/>
            <person name="Johnson J."/>
            <person name="Barry K.W."/>
            <person name="Grigoriev I.V."/>
            <person name="Nagy L."/>
            <person name="Hibbett D."/>
            <person name="Henrissat B."/>
            <person name="Matheny P.B."/>
            <person name="Labbe J."/>
            <person name="Martin F."/>
        </authorList>
    </citation>
    <scope>NUCLEOTIDE SEQUENCE</scope>
    <source>
        <strain evidence="1">HHB10654</strain>
    </source>
</reference>
<comment type="caution">
    <text evidence="1">The sequence shown here is derived from an EMBL/GenBank/DDBJ whole genome shotgun (WGS) entry which is preliminary data.</text>
</comment>
<name>A0ACB8T3R4_9AGAM</name>
<sequence>MLDFDSAYTPSYPYQYHDVEHYIPFPAVSTSPNSPNSYAPLVKSAPTPQIPCPATFVFDPFADEDSSVSSGTGGREREVQRLQKVEFLRQREWMRRVEAWVEGVNSGMTTSQAHPRLPTYTQSPYTLPADTPETYYSSSSSLAARSEPAVEEEPYVIYSTPLPNTPKVAAIPKTAPPPAPPIPTRRTIHSRYSSLSSIREEDEGRL</sequence>
<dbReference type="EMBL" id="MU277203">
    <property type="protein sequence ID" value="KAI0063365.1"/>
    <property type="molecule type" value="Genomic_DNA"/>
</dbReference>
<dbReference type="Proteomes" id="UP000814140">
    <property type="component" value="Unassembled WGS sequence"/>
</dbReference>
<organism evidence="1 2">
    <name type="scientific">Artomyces pyxidatus</name>
    <dbReference type="NCBI Taxonomy" id="48021"/>
    <lineage>
        <taxon>Eukaryota</taxon>
        <taxon>Fungi</taxon>
        <taxon>Dikarya</taxon>
        <taxon>Basidiomycota</taxon>
        <taxon>Agaricomycotina</taxon>
        <taxon>Agaricomycetes</taxon>
        <taxon>Russulales</taxon>
        <taxon>Auriscalpiaceae</taxon>
        <taxon>Artomyces</taxon>
    </lineage>
</organism>
<gene>
    <name evidence="1" type="ORF">BV25DRAFT_1915276</name>
</gene>